<keyword evidence="12 15" id="KW-1015">Disulfide bond</keyword>
<comment type="subcellular location">
    <subcellularLocation>
        <location evidence="1">Cell membrane</location>
        <topology evidence="1">Lipid-anchor</topology>
        <topology evidence="1">GPI-anchor</topology>
    </subcellularLocation>
    <subcellularLocation>
        <location evidence="2">Secreted</location>
    </subcellularLocation>
</comment>
<dbReference type="Pfam" id="PF05730">
    <property type="entry name" value="CFEM"/>
    <property type="match status" value="1"/>
</dbReference>
<dbReference type="EMBL" id="KE145354">
    <property type="protein sequence ID" value="EPE35489.1"/>
    <property type="molecule type" value="Genomic_DNA"/>
</dbReference>
<evidence type="ECO:0000256" key="6">
    <source>
        <dbReference type="ARBA" id="ARBA00022617"/>
    </source>
</evidence>
<evidence type="ECO:0000313" key="18">
    <source>
        <dbReference type="EMBL" id="EPE35489.1"/>
    </source>
</evidence>
<evidence type="ECO:0000256" key="2">
    <source>
        <dbReference type="ARBA" id="ARBA00004613"/>
    </source>
</evidence>
<organism evidence="18 19">
    <name type="scientific">Glarea lozoyensis (strain ATCC 20868 / MF5171)</name>
    <dbReference type="NCBI Taxonomy" id="1116229"/>
    <lineage>
        <taxon>Eukaryota</taxon>
        <taxon>Fungi</taxon>
        <taxon>Dikarya</taxon>
        <taxon>Ascomycota</taxon>
        <taxon>Pezizomycotina</taxon>
        <taxon>Leotiomycetes</taxon>
        <taxon>Helotiales</taxon>
        <taxon>Helotiaceae</taxon>
        <taxon>Glarea</taxon>
    </lineage>
</organism>
<comment type="caution">
    <text evidence="15">Lacks conserved residue(s) required for the propagation of feature annotation.</text>
</comment>
<feature type="chain" id="PRO_5004508300" description="CFEM domain-containing protein" evidence="16">
    <location>
        <begin position="19"/>
        <end position="178"/>
    </location>
</feature>
<reference evidence="18 19" key="1">
    <citation type="journal article" date="2013" name="BMC Genomics">
        <title>Genomics-driven discovery of the pneumocandin biosynthetic gene cluster in the fungus Glarea lozoyensis.</title>
        <authorList>
            <person name="Chen L."/>
            <person name="Yue Q."/>
            <person name="Zhang X."/>
            <person name="Xiang M."/>
            <person name="Wang C."/>
            <person name="Li S."/>
            <person name="Che Y."/>
            <person name="Ortiz-Lopez F.J."/>
            <person name="Bills G.F."/>
            <person name="Liu X."/>
            <person name="An Z."/>
        </authorList>
    </citation>
    <scope>NUCLEOTIDE SEQUENCE [LARGE SCALE GENOMIC DNA]</scope>
    <source>
        <strain evidence="19">ATCC 20868 / MF5171</strain>
    </source>
</reference>
<evidence type="ECO:0000256" key="12">
    <source>
        <dbReference type="ARBA" id="ARBA00023157"/>
    </source>
</evidence>
<dbReference type="GO" id="GO:0005886">
    <property type="term" value="C:plasma membrane"/>
    <property type="evidence" value="ECO:0007669"/>
    <property type="project" value="UniProtKB-SubCell"/>
</dbReference>
<dbReference type="InterPro" id="IPR051735">
    <property type="entry name" value="CFEM_domain"/>
</dbReference>
<evidence type="ECO:0000256" key="13">
    <source>
        <dbReference type="ARBA" id="ARBA00023180"/>
    </source>
</evidence>
<dbReference type="PANTHER" id="PTHR37928">
    <property type="entry name" value="CFEM DOMAIN PROTEIN (AFU_ORTHOLOGUE AFUA_6G14090)"/>
    <property type="match status" value="1"/>
</dbReference>
<dbReference type="AlphaFoldDB" id="S3DEE5"/>
<evidence type="ECO:0000256" key="14">
    <source>
        <dbReference type="ARBA" id="ARBA00023288"/>
    </source>
</evidence>
<feature type="disulfide bond" evidence="15">
    <location>
        <begin position="52"/>
        <end position="85"/>
    </location>
</feature>
<evidence type="ECO:0000256" key="8">
    <source>
        <dbReference type="ARBA" id="ARBA00022723"/>
    </source>
</evidence>
<keyword evidence="19" id="KW-1185">Reference proteome</keyword>
<dbReference type="PROSITE" id="PS52012">
    <property type="entry name" value="CFEM"/>
    <property type="match status" value="1"/>
</dbReference>
<accession>S3DEE5</accession>
<evidence type="ECO:0000259" key="17">
    <source>
        <dbReference type="PROSITE" id="PS52012"/>
    </source>
</evidence>
<gene>
    <name evidence="18" type="ORF">GLAREA_11188</name>
</gene>
<keyword evidence="8 15" id="KW-0479">Metal-binding</keyword>
<feature type="disulfide bond" evidence="15">
    <location>
        <begin position="43"/>
        <end position="50"/>
    </location>
</feature>
<keyword evidence="7" id="KW-0336">GPI-anchor</keyword>
<dbReference type="GeneID" id="19470230"/>
<evidence type="ECO:0000256" key="1">
    <source>
        <dbReference type="ARBA" id="ARBA00004609"/>
    </source>
</evidence>
<dbReference type="KEGG" id="glz:GLAREA_11188"/>
<keyword evidence="13" id="KW-0325">Glycoprotein</keyword>
<evidence type="ECO:0000256" key="11">
    <source>
        <dbReference type="ARBA" id="ARBA00023136"/>
    </source>
</evidence>
<dbReference type="OMA" id="DVACCIA"/>
<feature type="binding site" description="axial binding residue" evidence="15">
    <location>
        <position position="47"/>
    </location>
    <ligand>
        <name>heme</name>
        <dbReference type="ChEBI" id="CHEBI:30413"/>
    </ligand>
    <ligandPart>
        <name>Fe</name>
        <dbReference type="ChEBI" id="CHEBI:18248"/>
    </ligandPart>
</feature>
<keyword evidence="11" id="KW-0472">Membrane</keyword>
<dbReference type="HOGENOM" id="CLU_063084_1_3_1"/>
<dbReference type="GO" id="GO:0098552">
    <property type="term" value="C:side of membrane"/>
    <property type="evidence" value="ECO:0007669"/>
    <property type="project" value="UniProtKB-KW"/>
</dbReference>
<evidence type="ECO:0000256" key="4">
    <source>
        <dbReference type="ARBA" id="ARBA00022475"/>
    </source>
</evidence>
<name>S3DEE5_GLAL2</name>
<evidence type="ECO:0000256" key="10">
    <source>
        <dbReference type="ARBA" id="ARBA00023004"/>
    </source>
</evidence>
<dbReference type="GO" id="GO:0046872">
    <property type="term" value="F:metal ion binding"/>
    <property type="evidence" value="ECO:0007669"/>
    <property type="project" value="UniProtKB-UniRule"/>
</dbReference>
<dbReference type="SMART" id="SM00747">
    <property type="entry name" value="CFEM"/>
    <property type="match status" value="1"/>
</dbReference>
<dbReference type="RefSeq" id="XP_008077568.1">
    <property type="nucleotide sequence ID" value="XM_008079377.1"/>
</dbReference>
<sequence>MKVTFVATLLALANLASAQLDGIPACARPCVTAQTSGSNIGGCPSLDITCICSNPSFLSTIACCLSDVCSAADQKTATDFARNFCGIAGVTNLPTAVTCSTGASASSTSAAGSSGTSAPTAASGNGTNALSSAVSSVSSRVSSATNSAASATGTSGAQRVVGVGAGILGGLAAGVALL</sequence>
<keyword evidence="9 16" id="KW-0732">Signal</keyword>
<protein>
    <recommendedName>
        <fullName evidence="17">CFEM domain-containing protein</fullName>
    </recommendedName>
</protein>
<keyword evidence="5" id="KW-0964">Secreted</keyword>
<dbReference type="OrthoDB" id="3065412at2759"/>
<dbReference type="GO" id="GO:0005576">
    <property type="term" value="C:extracellular region"/>
    <property type="evidence" value="ECO:0007669"/>
    <property type="project" value="UniProtKB-SubCell"/>
</dbReference>
<evidence type="ECO:0000256" key="15">
    <source>
        <dbReference type="PROSITE-ProRule" id="PRU01356"/>
    </source>
</evidence>
<dbReference type="eggNOG" id="ENOG502SD7M">
    <property type="taxonomic scope" value="Eukaryota"/>
</dbReference>
<keyword evidence="6 15" id="KW-0349">Heme</keyword>
<keyword evidence="14" id="KW-0449">Lipoprotein</keyword>
<evidence type="ECO:0000256" key="9">
    <source>
        <dbReference type="ARBA" id="ARBA00022729"/>
    </source>
</evidence>
<evidence type="ECO:0000256" key="16">
    <source>
        <dbReference type="SAM" id="SignalP"/>
    </source>
</evidence>
<dbReference type="Proteomes" id="UP000016922">
    <property type="component" value="Unassembled WGS sequence"/>
</dbReference>
<dbReference type="STRING" id="1116229.S3DEE5"/>
<feature type="signal peptide" evidence="16">
    <location>
        <begin position="1"/>
        <end position="18"/>
    </location>
</feature>
<proteinExistence type="inferred from homology"/>
<keyword evidence="4" id="KW-1003">Cell membrane</keyword>
<evidence type="ECO:0000313" key="19">
    <source>
        <dbReference type="Proteomes" id="UP000016922"/>
    </source>
</evidence>
<dbReference type="PANTHER" id="PTHR37928:SF2">
    <property type="entry name" value="GPI ANCHORED CFEM DOMAIN PROTEIN (AFU_ORTHOLOGUE AFUA_6G10580)"/>
    <property type="match status" value="1"/>
</dbReference>
<keyword evidence="10 15" id="KW-0408">Iron</keyword>
<dbReference type="InterPro" id="IPR008427">
    <property type="entry name" value="Extracellular_membr_CFEM_dom"/>
</dbReference>
<evidence type="ECO:0000256" key="5">
    <source>
        <dbReference type="ARBA" id="ARBA00022525"/>
    </source>
</evidence>
<evidence type="ECO:0000256" key="7">
    <source>
        <dbReference type="ARBA" id="ARBA00022622"/>
    </source>
</evidence>
<comment type="similarity">
    <text evidence="3">Belongs to the RBT5 family.</text>
</comment>
<evidence type="ECO:0000256" key="3">
    <source>
        <dbReference type="ARBA" id="ARBA00010031"/>
    </source>
</evidence>
<feature type="domain" description="CFEM" evidence="17">
    <location>
        <begin position="1"/>
        <end position="113"/>
    </location>
</feature>